<dbReference type="AlphaFoldDB" id="A0A7W9S496"/>
<evidence type="ECO:0000313" key="2">
    <source>
        <dbReference type="Proteomes" id="UP000533306"/>
    </source>
</evidence>
<keyword evidence="2" id="KW-1185">Reference proteome</keyword>
<organism evidence="1 2">
    <name type="scientific">Aquamicrobium lusatiense</name>
    <dbReference type="NCBI Taxonomy" id="89772"/>
    <lineage>
        <taxon>Bacteria</taxon>
        <taxon>Pseudomonadati</taxon>
        <taxon>Pseudomonadota</taxon>
        <taxon>Alphaproteobacteria</taxon>
        <taxon>Hyphomicrobiales</taxon>
        <taxon>Phyllobacteriaceae</taxon>
        <taxon>Aquamicrobium</taxon>
    </lineage>
</organism>
<evidence type="ECO:0000313" key="1">
    <source>
        <dbReference type="EMBL" id="MBB6013479.1"/>
    </source>
</evidence>
<dbReference type="EMBL" id="JACHEU010000002">
    <property type="protein sequence ID" value="MBB6013479.1"/>
    <property type="molecule type" value="Genomic_DNA"/>
</dbReference>
<accession>A0A7W9S496</accession>
<comment type="caution">
    <text evidence="1">The sequence shown here is derived from an EMBL/GenBank/DDBJ whole genome shotgun (WGS) entry which is preliminary data.</text>
</comment>
<dbReference type="RefSeq" id="WP_183831686.1">
    <property type="nucleotide sequence ID" value="NZ_JACHEU010000002.1"/>
</dbReference>
<proteinExistence type="predicted"/>
<gene>
    <name evidence="1" type="ORF">HNR59_002868</name>
</gene>
<reference evidence="1 2" key="1">
    <citation type="submission" date="2020-08" db="EMBL/GenBank/DDBJ databases">
        <title>Genomic Encyclopedia of Type Strains, Phase IV (KMG-IV): sequencing the most valuable type-strain genomes for metagenomic binning, comparative biology and taxonomic classification.</title>
        <authorList>
            <person name="Goeker M."/>
        </authorList>
    </citation>
    <scope>NUCLEOTIDE SEQUENCE [LARGE SCALE GENOMIC DNA]</scope>
    <source>
        <strain evidence="1 2">DSM 11099</strain>
    </source>
</reference>
<sequence>MTIRWPVGVLPPQNVAFDIAPRTLAGPSSVSGKTQVVSSDAGIWKATFSNVLVRNRNSILAHRSISTLLEGRLNPILVPLCRGYQPALAEADEYELYDRVPHSDETPFSDTSLYQGGVISVIAREAAPVRAVSMLVDVEVAGDIQPGQHFSVEERLYRVRSFDSDSGELTFRPPLREAVEDGARLNFDDPVCRMRLASDSELDLELAMRKWGSPTVNFIEDV</sequence>
<protein>
    <submittedName>
        <fullName evidence="1">Uncharacterized protein</fullName>
    </submittedName>
</protein>
<name>A0A7W9S496_9HYPH</name>
<dbReference type="Proteomes" id="UP000533306">
    <property type="component" value="Unassembled WGS sequence"/>
</dbReference>